<comment type="caution">
    <text evidence="1">The sequence shown here is derived from an EMBL/GenBank/DDBJ whole genome shotgun (WGS) entry which is preliminary data.</text>
</comment>
<protein>
    <submittedName>
        <fullName evidence="1">Uncharacterized protein</fullName>
    </submittedName>
</protein>
<dbReference type="AlphaFoldDB" id="A0A9Q1AT54"/>
<name>A0A9Q1AT54_9SAUR</name>
<dbReference type="EMBL" id="JAPFRF010000018">
    <property type="protein sequence ID" value="KAJ7308434.1"/>
    <property type="molecule type" value="Genomic_DNA"/>
</dbReference>
<dbReference type="Proteomes" id="UP001142489">
    <property type="component" value="Unassembled WGS sequence"/>
</dbReference>
<gene>
    <name evidence="1" type="ORF">JRQ81_008981</name>
</gene>
<evidence type="ECO:0000313" key="1">
    <source>
        <dbReference type="EMBL" id="KAJ7308434.1"/>
    </source>
</evidence>
<sequence length="153" mass="16624">MIPYILVAAREAELPSTNGERGKAGKPLIDSLLINLCQTPGRHLKMVFLLSQAYLGREEGQREDLKPTSRAAALQRYGTTALAISTPAAMEEQPVAFGFLAAGGPFSVTFPPLKRPSRRSFKPNPLFLAFIDNDFAQNLPLTGSKTIARNISP</sequence>
<evidence type="ECO:0000313" key="2">
    <source>
        <dbReference type="Proteomes" id="UP001142489"/>
    </source>
</evidence>
<keyword evidence="2" id="KW-1185">Reference proteome</keyword>
<organism evidence="1 2">
    <name type="scientific">Phrynocephalus forsythii</name>
    <dbReference type="NCBI Taxonomy" id="171643"/>
    <lineage>
        <taxon>Eukaryota</taxon>
        <taxon>Metazoa</taxon>
        <taxon>Chordata</taxon>
        <taxon>Craniata</taxon>
        <taxon>Vertebrata</taxon>
        <taxon>Euteleostomi</taxon>
        <taxon>Lepidosauria</taxon>
        <taxon>Squamata</taxon>
        <taxon>Bifurcata</taxon>
        <taxon>Unidentata</taxon>
        <taxon>Episquamata</taxon>
        <taxon>Toxicofera</taxon>
        <taxon>Iguania</taxon>
        <taxon>Acrodonta</taxon>
        <taxon>Agamidae</taxon>
        <taxon>Agaminae</taxon>
        <taxon>Phrynocephalus</taxon>
    </lineage>
</organism>
<proteinExistence type="predicted"/>
<accession>A0A9Q1AT54</accession>
<reference evidence="1" key="1">
    <citation type="journal article" date="2023" name="DNA Res.">
        <title>Chromosome-level genome assembly of Phrynocephalus forsythii using third-generation DNA sequencing and Hi-C analysis.</title>
        <authorList>
            <person name="Qi Y."/>
            <person name="Zhao W."/>
            <person name="Zhao Y."/>
            <person name="Niu C."/>
            <person name="Cao S."/>
            <person name="Zhang Y."/>
        </authorList>
    </citation>
    <scope>NUCLEOTIDE SEQUENCE</scope>
    <source>
        <tissue evidence="1">Muscle</tissue>
    </source>
</reference>